<dbReference type="KEGG" id="aht:ANTHELSMS3_04490"/>
<proteinExistence type="predicted"/>
<dbReference type="AlphaFoldDB" id="A0A222EAG7"/>
<accession>A0A222EAG7</accession>
<protein>
    <submittedName>
        <fullName evidence="2">Uncharacterized protein</fullName>
    </submittedName>
</protein>
<evidence type="ECO:0000256" key="1">
    <source>
        <dbReference type="SAM" id="Phobius"/>
    </source>
</evidence>
<feature type="transmembrane region" description="Helical" evidence="1">
    <location>
        <begin position="15"/>
        <end position="35"/>
    </location>
</feature>
<sequence>MIGRDSHDDINGYGAWPWILGLLLAGLIIFLMFMFSQPIS</sequence>
<name>A0A222EAG7_9RHOB</name>
<evidence type="ECO:0000313" key="2">
    <source>
        <dbReference type="EMBL" id="ASP23090.1"/>
    </source>
</evidence>
<gene>
    <name evidence="2" type="ORF">ANTHELSMS3_04490</name>
</gene>
<dbReference type="EMBL" id="CP022540">
    <property type="protein sequence ID" value="ASP23090.1"/>
    <property type="molecule type" value="Genomic_DNA"/>
</dbReference>
<keyword evidence="1" id="KW-0472">Membrane</keyword>
<dbReference type="RefSeq" id="WP_094036761.1">
    <property type="nucleotide sequence ID" value="NZ_CP022540.1"/>
</dbReference>
<organism evidence="2 3">
    <name type="scientific">Antarctobacter heliothermus</name>
    <dbReference type="NCBI Taxonomy" id="74033"/>
    <lineage>
        <taxon>Bacteria</taxon>
        <taxon>Pseudomonadati</taxon>
        <taxon>Pseudomonadota</taxon>
        <taxon>Alphaproteobacteria</taxon>
        <taxon>Rhodobacterales</taxon>
        <taxon>Roseobacteraceae</taxon>
        <taxon>Antarctobacter</taxon>
    </lineage>
</organism>
<reference evidence="2 3" key="1">
    <citation type="submission" date="2017-07" db="EMBL/GenBank/DDBJ databases">
        <title>Genome Sequence of Antarctobacter heliothermus Strain SMS3 Isolated from a culture of the Diatom Skeletonema marinoi.</title>
        <authorList>
            <person name="Topel M."/>
            <person name="Pinder M.I.M."/>
            <person name="Johansson O.N."/>
            <person name="Kourtchenko O."/>
            <person name="Godhe A."/>
            <person name="Clarke A.K."/>
        </authorList>
    </citation>
    <scope>NUCLEOTIDE SEQUENCE [LARGE SCALE GENOMIC DNA]</scope>
    <source>
        <strain evidence="2 3">SMS3</strain>
    </source>
</reference>
<evidence type="ECO:0000313" key="3">
    <source>
        <dbReference type="Proteomes" id="UP000203589"/>
    </source>
</evidence>
<dbReference type="Proteomes" id="UP000203589">
    <property type="component" value="Chromosome"/>
</dbReference>
<keyword evidence="1" id="KW-1133">Transmembrane helix</keyword>
<keyword evidence="3" id="KW-1185">Reference proteome</keyword>
<keyword evidence="1" id="KW-0812">Transmembrane</keyword>